<name>A0ABP0LPI5_9DINO</name>
<proteinExistence type="predicted"/>
<sequence length="274" mass="31142">MAGFDERGALVDVELQDGLLKMTVPLPGAGPKELQESAWKDLALQAPRPALHLLRQADLDKAFLDLGERMFTDAVFVRNERIARELGGRWTKEMLQRCEDGTSEPGQPKIDETVQLKGEVLWCDTDRVTAGLLEVEGLTVCCFRTPEQLLQVFRRRRRHVVGILTSMMERGGRKERGEMNAFDLFTAVIKIAQEDSSPQTPILGLISLSAERDTAVAAGADFVVYGDRFRAQQQMLRWLRQKLEPWPTLCSDMKRPFFRSYNLTFAVQVFHDCR</sequence>
<organism evidence="1 2">
    <name type="scientific">Durusdinium trenchii</name>
    <dbReference type="NCBI Taxonomy" id="1381693"/>
    <lineage>
        <taxon>Eukaryota</taxon>
        <taxon>Sar</taxon>
        <taxon>Alveolata</taxon>
        <taxon>Dinophyceae</taxon>
        <taxon>Suessiales</taxon>
        <taxon>Symbiodiniaceae</taxon>
        <taxon>Durusdinium</taxon>
    </lineage>
</organism>
<reference evidence="1 2" key="1">
    <citation type="submission" date="2024-02" db="EMBL/GenBank/DDBJ databases">
        <authorList>
            <person name="Chen Y."/>
            <person name="Shah S."/>
            <person name="Dougan E. K."/>
            <person name="Thang M."/>
            <person name="Chan C."/>
        </authorList>
    </citation>
    <scope>NUCLEOTIDE SEQUENCE [LARGE SCALE GENOMIC DNA]</scope>
</reference>
<evidence type="ECO:0000313" key="1">
    <source>
        <dbReference type="EMBL" id="CAK9041113.1"/>
    </source>
</evidence>
<keyword evidence="2" id="KW-1185">Reference proteome</keyword>
<dbReference type="EMBL" id="CAXAMN010013547">
    <property type="protein sequence ID" value="CAK9041113.1"/>
    <property type="molecule type" value="Genomic_DNA"/>
</dbReference>
<evidence type="ECO:0000313" key="2">
    <source>
        <dbReference type="Proteomes" id="UP001642484"/>
    </source>
</evidence>
<dbReference type="Proteomes" id="UP001642484">
    <property type="component" value="Unassembled WGS sequence"/>
</dbReference>
<comment type="caution">
    <text evidence="1">The sequence shown here is derived from an EMBL/GenBank/DDBJ whole genome shotgun (WGS) entry which is preliminary data.</text>
</comment>
<accession>A0ABP0LPI5</accession>
<gene>
    <name evidence="1" type="ORF">CCMP2556_LOCUS22069</name>
</gene>
<protein>
    <submittedName>
        <fullName evidence="1">Uncharacterized protein</fullName>
    </submittedName>
</protein>